<dbReference type="Pfam" id="PF01584">
    <property type="entry name" value="CheW"/>
    <property type="match status" value="1"/>
</dbReference>
<organism evidence="2 3">
    <name type="scientific">Caloramator australicus RC3</name>
    <dbReference type="NCBI Taxonomy" id="857293"/>
    <lineage>
        <taxon>Bacteria</taxon>
        <taxon>Bacillati</taxon>
        <taxon>Bacillota</taxon>
        <taxon>Clostridia</taxon>
        <taxon>Eubacteriales</taxon>
        <taxon>Clostridiaceae</taxon>
        <taxon>Caloramator</taxon>
    </lineage>
</organism>
<dbReference type="Gene3D" id="2.30.30.40">
    <property type="entry name" value="SH3 Domains"/>
    <property type="match status" value="1"/>
</dbReference>
<dbReference type="InterPro" id="IPR039315">
    <property type="entry name" value="CheW"/>
</dbReference>
<keyword evidence="3" id="KW-1185">Reference proteome</keyword>
<sequence>MDRKVIIFKLGNEEFACDIQHVERILGYVEPTKIPEAPYYVEGVINYQESILPIINLKRKFNMDYNESSDKKIIVVKSNQRTVGFLVDTVLEVSDIRNENIETAPDIVTASKNRYIQNMIKLSGRIILEINPDKILSKDDIDSLLN</sequence>
<dbReference type="PROSITE" id="PS50851">
    <property type="entry name" value="CHEW"/>
    <property type="match status" value="1"/>
</dbReference>
<reference evidence="2 3" key="1">
    <citation type="journal article" date="2011" name="J. Bacteriol.">
        <title>Draft genome sequence of Caloramator australicus strain RC3T, a thermoanaerobe from the Great Artesian Basin of Australia.</title>
        <authorList>
            <person name="Ogg C.D."/>
            <person name="Patel B.K.C."/>
        </authorList>
    </citation>
    <scope>NUCLEOTIDE SEQUENCE [LARGE SCALE GENOMIC DNA]</scope>
    <source>
        <strain evidence="2 3">RC3</strain>
    </source>
</reference>
<evidence type="ECO:0000313" key="2">
    <source>
        <dbReference type="EMBL" id="CCJ33772.1"/>
    </source>
</evidence>
<dbReference type="STRING" id="857293.CAAU_1688"/>
<dbReference type="GO" id="GO:0005829">
    <property type="term" value="C:cytosol"/>
    <property type="evidence" value="ECO:0007669"/>
    <property type="project" value="TreeGrafter"/>
</dbReference>
<dbReference type="SMART" id="SM00260">
    <property type="entry name" value="CheW"/>
    <property type="match status" value="1"/>
</dbReference>
<dbReference type="GO" id="GO:0006935">
    <property type="term" value="P:chemotaxis"/>
    <property type="evidence" value="ECO:0007669"/>
    <property type="project" value="InterPro"/>
</dbReference>
<name>I7J5H9_9CLOT</name>
<accession>I7J5H9</accession>
<protein>
    <submittedName>
        <fullName evidence="2">Positive regulator of CheA protein activity (CheW)</fullName>
    </submittedName>
</protein>
<dbReference type="Proteomes" id="UP000007652">
    <property type="component" value="Unassembled WGS sequence"/>
</dbReference>
<feature type="domain" description="CheW-like" evidence="1">
    <location>
        <begin position="2"/>
        <end position="141"/>
    </location>
</feature>
<dbReference type="SUPFAM" id="SSF50341">
    <property type="entry name" value="CheW-like"/>
    <property type="match status" value="1"/>
</dbReference>
<gene>
    <name evidence="2" type="ORF">CAAU_1688</name>
</gene>
<evidence type="ECO:0000259" key="1">
    <source>
        <dbReference type="PROSITE" id="PS50851"/>
    </source>
</evidence>
<proteinExistence type="predicted"/>
<dbReference type="EMBL" id="CAKP01000093">
    <property type="protein sequence ID" value="CCJ33772.1"/>
    <property type="molecule type" value="Genomic_DNA"/>
</dbReference>
<dbReference type="PANTHER" id="PTHR22617">
    <property type="entry name" value="CHEMOTAXIS SENSOR HISTIDINE KINASE-RELATED"/>
    <property type="match status" value="1"/>
</dbReference>
<dbReference type="AlphaFoldDB" id="I7J5H9"/>
<dbReference type="GO" id="GO:0007165">
    <property type="term" value="P:signal transduction"/>
    <property type="evidence" value="ECO:0007669"/>
    <property type="project" value="InterPro"/>
</dbReference>
<comment type="caution">
    <text evidence="2">The sequence shown here is derived from an EMBL/GenBank/DDBJ whole genome shotgun (WGS) entry which is preliminary data.</text>
</comment>
<evidence type="ECO:0000313" key="3">
    <source>
        <dbReference type="Proteomes" id="UP000007652"/>
    </source>
</evidence>
<dbReference type="InterPro" id="IPR036061">
    <property type="entry name" value="CheW-like_dom_sf"/>
</dbReference>
<dbReference type="Gene3D" id="2.40.50.180">
    <property type="entry name" value="CheA-289, Domain 4"/>
    <property type="match status" value="1"/>
</dbReference>
<dbReference type="PANTHER" id="PTHR22617:SF23">
    <property type="entry name" value="CHEMOTAXIS PROTEIN CHEW"/>
    <property type="match status" value="1"/>
</dbReference>
<dbReference type="eggNOG" id="COG0835">
    <property type="taxonomic scope" value="Bacteria"/>
</dbReference>
<dbReference type="InterPro" id="IPR002545">
    <property type="entry name" value="CheW-lke_dom"/>
</dbReference>